<proteinExistence type="predicted"/>
<dbReference type="SUPFAM" id="SSF52540">
    <property type="entry name" value="P-loop containing nucleoside triphosphate hydrolases"/>
    <property type="match status" value="1"/>
</dbReference>
<keyword evidence="2" id="KW-1185">Reference proteome</keyword>
<accession>A0A9J6AR32</accession>
<name>A0A9J6AR32_SOLCO</name>
<dbReference type="Gene3D" id="3.40.850.10">
    <property type="entry name" value="Kinesin motor domain"/>
    <property type="match status" value="1"/>
</dbReference>
<dbReference type="InterPro" id="IPR036961">
    <property type="entry name" value="Kinesin_motor_dom_sf"/>
</dbReference>
<gene>
    <name evidence="1" type="ORF">H5410_011979</name>
</gene>
<comment type="caution">
    <text evidence="1">The sequence shown here is derived from an EMBL/GenBank/DDBJ whole genome shotgun (WGS) entry which is preliminary data.</text>
</comment>
<dbReference type="Proteomes" id="UP000824120">
    <property type="component" value="Chromosome 2"/>
</dbReference>
<evidence type="ECO:0000313" key="1">
    <source>
        <dbReference type="EMBL" id="KAG5626761.1"/>
    </source>
</evidence>
<evidence type="ECO:0000313" key="2">
    <source>
        <dbReference type="Proteomes" id="UP000824120"/>
    </source>
</evidence>
<dbReference type="InterPro" id="IPR027417">
    <property type="entry name" value="P-loop_NTPase"/>
</dbReference>
<protein>
    <submittedName>
        <fullName evidence="1">Uncharacterized protein</fullName>
    </submittedName>
</protein>
<dbReference type="AlphaFoldDB" id="A0A9J6AR32"/>
<dbReference type="OrthoDB" id="1326791at2759"/>
<reference evidence="1 2" key="1">
    <citation type="submission" date="2020-09" db="EMBL/GenBank/DDBJ databases">
        <title>De no assembly of potato wild relative species, Solanum commersonii.</title>
        <authorList>
            <person name="Cho K."/>
        </authorList>
    </citation>
    <scope>NUCLEOTIDE SEQUENCE [LARGE SCALE GENOMIC DNA]</scope>
    <source>
        <strain evidence="1">LZ3.2</strain>
        <tissue evidence="1">Leaf</tissue>
    </source>
</reference>
<dbReference type="EMBL" id="JACXVP010000002">
    <property type="protein sequence ID" value="KAG5626761.1"/>
    <property type="molecule type" value="Genomic_DNA"/>
</dbReference>
<sequence length="391" mass="43872">MSTGVSTKEVQETSSASRFIADLEDIQPLKSLNNFFHSCCPKIVAEVQTETPIKMIDEESPGYECSKVQVFPKRYAKEIEDNIPPSNMSSNEMMLVVERGIPTDEFNVHNILCQFSFNPSVNSSIVFVHGTATNHCVWDPGISFNSMDPTVWDPGQQSSAKWAVADEMVMMESEVHNTYSKVELVKCASIVDAYVVHKSMLVESKNTSILVSCGKFKTITRLMCYFAHFGAHKRVEELTVAQQFHLANLGKASGAAMRTPLLARSRAFLVIILEQNHQCFSLLSETPMEVNKKCRLRDPKSSSYLKQSYCYEIAGITNAHDYANIRKVMTTKLGYILPFGTENQDIFAKDDRPPPVFISLACSNCNPKESRKIGSKQHIYAIRISNCFLSE</sequence>
<organism evidence="1 2">
    <name type="scientific">Solanum commersonii</name>
    <name type="common">Commerson's wild potato</name>
    <name type="synonym">Commerson's nightshade</name>
    <dbReference type="NCBI Taxonomy" id="4109"/>
    <lineage>
        <taxon>Eukaryota</taxon>
        <taxon>Viridiplantae</taxon>
        <taxon>Streptophyta</taxon>
        <taxon>Embryophyta</taxon>
        <taxon>Tracheophyta</taxon>
        <taxon>Spermatophyta</taxon>
        <taxon>Magnoliopsida</taxon>
        <taxon>eudicotyledons</taxon>
        <taxon>Gunneridae</taxon>
        <taxon>Pentapetalae</taxon>
        <taxon>asterids</taxon>
        <taxon>lamiids</taxon>
        <taxon>Solanales</taxon>
        <taxon>Solanaceae</taxon>
        <taxon>Solanoideae</taxon>
        <taxon>Solaneae</taxon>
        <taxon>Solanum</taxon>
    </lineage>
</organism>